<evidence type="ECO:0000256" key="2">
    <source>
        <dbReference type="SAM" id="SignalP"/>
    </source>
</evidence>
<keyword evidence="2" id="KW-0732">Signal</keyword>
<organism evidence="3">
    <name type="scientific">Pseudomonas peradeniyensis</name>
    <dbReference type="NCBI Taxonomy" id="2745488"/>
    <lineage>
        <taxon>Bacteria</taxon>
        <taxon>Pseudomonadati</taxon>
        <taxon>Pseudomonadota</taxon>
        <taxon>Gammaproteobacteria</taxon>
        <taxon>Pseudomonadales</taxon>
        <taxon>Pseudomonadaceae</taxon>
        <taxon>Pseudomonas</taxon>
    </lineage>
</organism>
<sequence>MKKVVLAAFLASAGLIQAAHGDEMAGAVVAKGHSPFSRDDAGEQRLQLAAGFIGDIGSGSCPSGTERTPAGTCQPPFDFD</sequence>
<dbReference type="EMBL" id="JABWRJ010000012">
    <property type="protein sequence ID" value="MBC3446338.1"/>
    <property type="molecule type" value="Genomic_DNA"/>
</dbReference>
<feature type="region of interest" description="Disordered" evidence="1">
    <location>
        <begin position="59"/>
        <end position="80"/>
    </location>
</feature>
<name>A0A923G8U4_9PSED</name>
<dbReference type="RefSeq" id="WP_186733240.1">
    <property type="nucleotide sequence ID" value="NZ_JABWRJ020000001.1"/>
</dbReference>
<reference evidence="3" key="2">
    <citation type="submission" date="2020-07" db="EMBL/GenBank/DDBJ databases">
        <authorList>
            <person name="Lood C."/>
            <person name="Girard L."/>
        </authorList>
    </citation>
    <scope>NUCLEOTIDE SEQUENCE</scope>
    <source>
        <strain evidence="3">BW13M1</strain>
    </source>
</reference>
<feature type="chain" id="PRO_5036953854" evidence="2">
    <location>
        <begin position="19"/>
        <end position="80"/>
    </location>
</feature>
<accession>A0A923G8U4</accession>
<reference evidence="3" key="1">
    <citation type="journal article" date="2020" name="Microorganisms">
        <title>Reliable Identification of Environmental Pseudomonas Isolates Using the rpoD Gene.</title>
        <authorList>
            <consortium name="The Broad Institute Genome Sequencing Platform"/>
            <person name="Girard L."/>
            <person name="Lood C."/>
            <person name="Rokni-Zadeh H."/>
            <person name="van Noort V."/>
            <person name="Lavigne R."/>
            <person name="De Mot R."/>
        </authorList>
    </citation>
    <scope>NUCLEOTIDE SEQUENCE</scope>
    <source>
        <strain evidence="3">BW13M1</strain>
    </source>
</reference>
<evidence type="ECO:0000256" key="1">
    <source>
        <dbReference type="SAM" id="MobiDB-lite"/>
    </source>
</evidence>
<dbReference type="AlphaFoldDB" id="A0A923G8U4"/>
<evidence type="ECO:0000313" key="3">
    <source>
        <dbReference type="EMBL" id="MBC3446338.1"/>
    </source>
</evidence>
<comment type="caution">
    <text evidence="3">The sequence shown here is derived from an EMBL/GenBank/DDBJ whole genome shotgun (WGS) entry which is preliminary data.</text>
</comment>
<proteinExistence type="predicted"/>
<feature type="signal peptide" evidence="2">
    <location>
        <begin position="1"/>
        <end position="18"/>
    </location>
</feature>
<protein>
    <submittedName>
        <fullName evidence="3">Uncharacterized protein</fullName>
    </submittedName>
</protein>
<gene>
    <name evidence="3" type="ORF">HU751_11180</name>
</gene>